<dbReference type="HOGENOM" id="CLU_2306607_0_0_1"/>
<gene>
    <name evidence="2" type="ORF">K443DRAFT_100661</name>
</gene>
<feature type="region of interest" description="Disordered" evidence="1">
    <location>
        <begin position="62"/>
        <end position="100"/>
    </location>
</feature>
<reference evidence="2 3" key="1">
    <citation type="submission" date="2014-04" db="EMBL/GenBank/DDBJ databases">
        <authorList>
            <consortium name="DOE Joint Genome Institute"/>
            <person name="Kuo A."/>
            <person name="Kohler A."/>
            <person name="Nagy L.G."/>
            <person name="Floudas D."/>
            <person name="Copeland A."/>
            <person name="Barry K.W."/>
            <person name="Cichocki N."/>
            <person name="Veneault-Fourrey C."/>
            <person name="LaButti K."/>
            <person name="Lindquist E.A."/>
            <person name="Lipzen A."/>
            <person name="Lundell T."/>
            <person name="Morin E."/>
            <person name="Murat C."/>
            <person name="Sun H."/>
            <person name="Tunlid A."/>
            <person name="Henrissat B."/>
            <person name="Grigoriev I.V."/>
            <person name="Hibbett D.S."/>
            <person name="Martin F."/>
            <person name="Nordberg H.P."/>
            <person name="Cantor M.N."/>
            <person name="Hua S.X."/>
        </authorList>
    </citation>
    <scope>NUCLEOTIDE SEQUENCE [LARGE SCALE GENOMIC DNA]</scope>
    <source>
        <strain evidence="2 3">LaAM-08-1</strain>
    </source>
</reference>
<sequence length="100" mass="11075">MHNDASILSGVSGYAHKQAMISLCLVTQCAYYWLPQVKSKDIRSSWAAKYVDFDDPSCSCSHIGQHDTGTEGDLDLDSDEEGDHSEIGDEEDFLDVDNDE</sequence>
<accession>A0A0C9X5H2</accession>
<evidence type="ECO:0000313" key="3">
    <source>
        <dbReference type="Proteomes" id="UP000054477"/>
    </source>
</evidence>
<proteinExistence type="predicted"/>
<evidence type="ECO:0000313" key="2">
    <source>
        <dbReference type="EMBL" id="KIK00296.1"/>
    </source>
</evidence>
<evidence type="ECO:0000256" key="1">
    <source>
        <dbReference type="SAM" id="MobiDB-lite"/>
    </source>
</evidence>
<protein>
    <submittedName>
        <fullName evidence="2">Uncharacterized protein</fullName>
    </submittedName>
</protein>
<dbReference type="Proteomes" id="UP000054477">
    <property type="component" value="Unassembled WGS sequence"/>
</dbReference>
<feature type="compositionally biased region" description="Acidic residues" evidence="1">
    <location>
        <begin position="70"/>
        <end position="100"/>
    </location>
</feature>
<keyword evidence="3" id="KW-1185">Reference proteome</keyword>
<reference evidence="3" key="2">
    <citation type="submission" date="2015-01" db="EMBL/GenBank/DDBJ databases">
        <title>Evolutionary Origins and Diversification of the Mycorrhizal Mutualists.</title>
        <authorList>
            <consortium name="DOE Joint Genome Institute"/>
            <consortium name="Mycorrhizal Genomics Consortium"/>
            <person name="Kohler A."/>
            <person name="Kuo A."/>
            <person name="Nagy L.G."/>
            <person name="Floudas D."/>
            <person name="Copeland A."/>
            <person name="Barry K.W."/>
            <person name="Cichocki N."/>
            <person name="Veneault-Fourrey C."/>
            <person name="LaButti K."/>
            <person name="Lindquist E.A."/>
            <person name="Lipzen A."/>
            <person name="Lundell T."/>
            <person name="Morin E."/>
            <person name="Murat C."/>
            <person name="Riley R."/>
            <person name="Ohm R."/>
            <person name="Sun H."/>
            <person name="Tunlid A."/>
            <person name="Henrissat B."/>
            <person name="Grigoriev I.V."/>
            <person name="Hibbett D.S."/>
            <person name="Martin F."/>
        </authorList>
    </citation>
    <scope>NUCLEOTIDE SEQUENCE [LARGE SCALE GENOMIC DNA]</scope>
    <source>
        <strain evidence="3">LaAM-08-1</strain>
    </source>
</reference>
<name>A0A0C9X5H2_9AGAR</name>
<organism evidence="2 3">
    <name type="scientific">Laccaria amethystina LaAM-08-1</name>
    <dbReference type="NCBI Taxonomy" id="1095629"/>
    <lineage>
        <taxon>Eukaryota</taxon>
        <taxon>Fungi</taxon>
        <taxon>Dikarya</taxon>
        <taxon>Basidiomycota</taxon>
        <taxon>Agaricomycotina</taxon>
        <taxon>Agaricomycetes</taxon>
        <taxon>Agaricomycetidae</taxon>
        <taxon>Agaricales</taxon>
        <taxon>Agaricineae</taxon>
        <taxon>Hydnangiaceae</taxon>
        <taxon>Laccaria</taxon>
    </lineage>
</organism>
<dbReference type="EMBL" id="KN838629">
    <property type="protein sequence ID" value="KIK00296.1"/>
    <property type="molecule type" value="Genomic_DNA"/>
</dbReference>
<dbReference type="AlphaFoldDB" id="A0A0C9X5H2"/>